<dbReference type="Proteomes" id="UP001642464">
    <property type="component" value="Unassembled WGS sequence"/>
</dbReference>
<organism evidence="1 2">
    <name type="scientific">Durusdinium trenchii</name>
    <dbReference type="NCBI Taxonomy" id="1381693"/>
    <lineage>
        <taxon>Eukaryota</taxon>
        <taxon>Sar</taxon>
        <taxon>Alveolata</taxon>
        <taxon>Dinophyceae</taxon>
        <taxon>Suessiales</taxon>
        <taxon>Symbiodiniaceae</taxon>
        <taxon>Durusdinium</taxon>
    </lineage>
</organism>
<name>A0ABP0SBQ1_9DINO</name>
<dbReference type="SUPFAM" id="SSF53686">
    <property type="entry name" value="Tryptophan synthase beta subunit-like PLP-dependent enzymes"/>
    <property type="match status" value="2"/>
</dbReference>
<proteinExistence type="predicted"/>
<evidence type="ECO:0000313" key="1">
    <source>
        <dbReference type="EMBL" id="CAK9109776.1"/>
    </source>
</evidence>
<dbReference type="PANTHER" id="PTHR42690:SF1">
    <property type="entry name" value="THREONINE SYNTHASE-LIKE 2"/>
    <property type="match status" value="1"/>
</dbReference>
<evidence type="ECO:0000313" key="2">
    <source>
        <dbReference type="Proteomes" id="UP001642464"/>
    </source>
</evidence>
<dbReference type="EMBL" id="CAXAMM010043373">
    <property type="protein sequence ID" value="CAK9109776.1"/>
    <property type="molecule type" value="Genomic_DNA"/>
</dbReference>
<protein>
    <submittedName>
        <fullName evidence="1">Threonine synthase (TS)</fullName>
    </submittedName>
</protein>
<dbReference type="InterPro" id="IPR036052">
    <property type="entry name" value="TrpB-like_PALP_sf"/>
</dbReference>
<dbReference type="PANTHER" id="PTHR42690">
    <property type="entry name" value="THREONINE SYNTHASE FAMILY MEMBER"/>
    <property type="match status" value="1"/>
</dbReference>
<sequence length="728" mass="81849">MPIRILLCSKVSHIQQQQMTSVLAGWDDNVHCVAIKGTFDDCQDIVKEMALLAQIGARTGGLMEEDEDEPAWPGAVTLKPKTLNEDPYNVYAEELAMEVCKLGFEVAAELLETDLVFSSCGHLVQGTPDGGFRDAEGLLRLVQVVRVPLLPEMDEDEVAEILYDTVLTKVVKSQVWMKETGTLPHDFTIFCWLPPVGAYQACLEETEALLWTDALIWNLRAGGWPFSLVIQVPEEPGRLFPRNFGFRNFGRPKKDYADEVKYFLVAADFEEDDEEDLIFDWDLFELEQETLSENDTSRVLATAEGARCTEERSVERMLPYVLLAIEFVEKQTTNVVKVHDADPRNDRFRAVATDAIDHAYRFGTEDIDVSTLLSADAVPLQLDGRGRRHEPRQPKSPPIGALGIKDRALRASVLRERLGPEQKRGRFVIKAINVSCMSELFADLDFKKAYGLGAVNSINWARIMFQITYYFYTYFKLFPSCDGEITFSVPTGNFGDILAGYYARRMGLPVKNLIVATNSNDILHRFFTNGKYDKYPVKQTMSPSMDIGISSNFERYLYDLFNHDAARLSKAMGDFKSTGKLHVEGEELSRAQKDFVSACATEKHQADTIREYQQKFNYTLCPHTACGISAAEQLRGSLRWASLPNHAMVVLGTAHPGKFADNVIQETGVQVKLPPALDKLMTAETRYEVLNNSAAEVRSAIERNVQGGFSLMPNFLLSLLRKLPCCVR</sequence>
<dbReference type="InterPro" id="IPR051166">
    <property type="entry name" value="Threonine_Synthase"/>
</dbReference>
<reference evidence="1 2" key="1">
    <citation type="submission" date="2024-02" db="EMBL/GenBank/DDBJ databases">
        <authorList>
            <person name="Chen Y."/>
            <person name="Shah S."/>
            <person name="Dougan E. K."/>
            <person name="Thang M."/>
            <person name="Chan C."/>
        </authorList>
    </citation>
    <scope>NUCLEOTIDE SEQUENCE [LARGE SCALE GENOMIC DNA]</scope>
</reference>
<dbReference type="Gene3D" id="3.40.50.1100">
    <property type="match status" value="2"/>
</dbReference>
<accession>A0ABP0SBQ1</accession>
<comment type="caution">
    <text evidence="1">The sequence shown here is derived from an EMBL/GenBank/DDBJ whole genome shotgun (WGS) entry which is preliminary data.</text>
</comment>
<dbReference type="Pfam" id="PF24857">
    <property type="entry name" value="THR4_C"/>
    <property type="match status" value="1"/>
</dbReference>
<gene>
    <name evidence="1" type="ORF">SCF082_LOCUS51002</name>
</gene>
<keyword evidence="2" id="KW-1185">Reference proteome</keyword>